<evidence type="ECO:0000256" key="1">
    <source>
        <dbReference type="ARBA" id="ARBA00004141"/>
    </source>
</evidence>
<name>A0A2J6S1Z1_HYAVF</name>
<feature type="transmembrane region" description="Helical" evidence="6">
    <location>
        <begin position="117"/>
        <end position="141"/>
    </location>
</feature>
<protein>
    <recommendedName>
        <fullName evidence="9">Uracil permease</fullName>
    </recommendedName>
</protein>
<evidence type="ECO:0000256" key="6">
    <source>
        <dbReference type="SAM" id="Phobius"/>
    </source>
</evidence>
<dbReference type="Pfam" id="PF02133">
    <property type="entry name" value="Transp_cyt_pur"/>
    <property type="match status" value="2"/>
</dbReference>
<dbReference type="AlphaFoldDB" id="A0A2J6S1Z1"/>
<feature type="transmembrane region" description="Helical" evidence="6">
    <location>
        <begin position="217"/>
        <end position="241"/>
    </location>
</feature>
<feature type="transmembrane region" description="Helical" evidence="6">
    <location>
        <begin position="83"/>
        <end position="105"/>
    </location>
</feature>
<evidence type="ECO:0000256" key="4">
    <source>
        <dbReference type="ARBA" id="ARBA00022989"/>
    </source>
</evidence>
<keyword evidence="8" id="KW-1185">Reference proteome</keyword>
<dbReference type="EMBL" id="KZ613941">
    <property type="protein sequence ID" value="PMD44765.1"/>
    <property type="molecule type" value="Genomic_DNA"/>
</dbReference>
<dbReference type="GO" id="GO:0005886">
    <property type="term" value="C:plasma membrane"/>
    <property type="evidence" value="ECO:0007669"/>
    <property type="project" value="TreeGrafter"/>
</dbReference>
<evidence type="ECO:0000313" key="8">
    <source>
        <dbReference type="Proteomes" id="UP000235786"/>
    </source>
</evidence>
<sequence>MVSRTTKERIAYWARKLECPVDENANYENTYWCNRDLIPIPEDRRTWTWQGFAGYWIITRANNSAWTAGSTLLALGLSVGQSMGVIVGASLIISMIAVVAGWMGSHDYLGFTVMSRASWGMLGGFWPVLNRIVTACIWMGIQTYWGGQAVKIVLVRTAHGAGTLINSPSTESGGTLSWNVVYGIQAVLGLWSGGIVGQSDWTRYAKTPNASLFGQGVTCPLTIIVTALCGLIITSATAQIYGQYFWNPFELLLHIQSVSMSPAARAGTFFSRLCFLASQMALCIVLNAISTGMDMAALYPRWINIRRGCSILTIIAVAICPWNYVKNVTTFITVLSGWSIFLSGMTGILIFDYFLVRKRQLHKADMYTSNSSSAYWYAFGFNFRAIIAWIMGVWPLLPGFIRRVRGVSNGNGWDHVYDLSYFFGFFVSGIIHWLLHVVFPTPKQTGANRDKHLFY</sequence>
<evidence type="ECO:0000256" key="5">
    <source>
        <dbReference type="ARBA" id="ARBA00023136"/>
    </source>
</evidence>
<feature type="transmembrane region" description="Helical" evidence="6">
    <location>
        <begin position="309"/>
        <end position="325"/>
    </location>
</feature>
<dbReference type="GO" id="GO:0015205">
    <property type="term" value="F:nucleobase transmembrane transporter activity"/>
    <property type="evidence" value="ECO:0007669"/>
    <property type="project" value="TreeGrafter"/>
</dbReference>
<evidence type="ECO:0000313" key="7">
    <source>
        <dbReference type="EMBL" id="PMD44765.1"/>
    </source>
</evidence>
<proteinExistence type="inferred from homology"/>
<dbReference type="InterPro" id="IPR045225">
    <property type="entry name" value="Uracil/uridine/allantoin_perm"/>
</dbReference>
<dbReference type="Gene3D" id="1.10.4160.10">
    <property type="entry name" value="Hydantoin permease"/>
    <property type="match status" value="2"/>
</dbReference>
<dbReference type="InterPro" id="IPR001248">
    <property type="entry name" value="Pur-cyt_permease"/>
</dbReference>
<dbReference type="Proteomes" id="UP000235786">
    <property type="component" value="Unassembled WGS sequence"/>
</dbReference>
<comment type="subcellular location">
    <subcellularLocation>
        <location evidence="1">Membrane</location>
        <topology evidence="1">Multi-pass membrane protein</topology>
    </subcellularLocation>
</comment>
<organism evidence="7 8">
    <name type="scientific">Hyaloscypha variabilis (strain UAMH 11265 / GT02V1 / F)</name>
    <name type="common">Meliniomyces variabilis</name>
    <dbReference type="NCBI Taxonomy" id="1149755"/>
    <lineage>
        <taxon>Eukaryota</taxon>
        <taxon>Fungi</taxon>
        <taxon>Dikarya</taxon>
        <taxon>Ascomycota</taxon>
        <taxon>Pezizomycotina</taxon>
        <taxon>Leotiomycetes</taxon>
        <taxon>Helotiales</taxon>
        <taxon>Hyaloscyphaceae</taxon>
        <taxon>Hyaloscypha</taxon>
        <taxon>Hyaloscypha variabilis</taxon>
    </lineage>
</organism>
<dbReference type="OrthoDB" id="2018619at2759"/>
<feature type="transmembrane region" description="Helical" evidence="6">
    <location>
        <begin position="269"/>
        <end position="289"/>
    </location>
</feature>
<keyword evidence="5 6" id="KW-0472">Membrane</keyword>
<keyword evidence="4 6" id="KW-1133">Transmembrane helix</keyword>
<evidence type="ECO:0000256" key="3">
    <source>
        <dbReference type="ARBA" id="ARBA00022692"/>
    </source>
</evidence>
<accession>A0A2J6S1Z1</accession>
<reference evidence="7 8" key="1">
    <citation type="submission" date="2016-04" db="EMBL/GenBank/DDBJ databases">
        <title>A degradative enzymes factory behind the ericoid mycorrhizal symbiosis.</title>
        <authorList>
            <consortium name="DOE Joint Genome Institute"/>
            <person name="Martino E."/>
            <person name="Morin E."/>
            <person name="Grelet G."/>
            <person name="Kuo A."/>
            <person name="Kohler A."/>
            <person name="Daghino S."/>
            <person name="Barry K."/>
            <person name="Choi C."/>
            <person name="Cichocki N."/>
            <person name="Clum A."/>
            <person name="Copeland A."/>
            <person name="Hainaut M."/>
            <person name="Haridas S."/>
            <person name="Labutti K."/>
            <person name="Lindquist E."/>
            <person name="Lipzen A."/>
            <person name="Khouja H.-R."/>
            <person name="Murat C."/>
            <person name="Ohm R."/>
            <person name="Olson A."/>
            <person name="Spatafora J."/>
            <person name="Veneault-Fourrey C."/>
            <person name="Henrissat B."/>
            <person name="Grigoriev I."/>
            <person name="Martin F."/>
            <person name="Perotto S."/>
        </authorList>
    </citation>
    <scope>NUCLEOTIDE SEQUENCE [LARGE SCALE GENOMIC DNA]</scope>
    <source>
        <strain evidence="7 8">F</strain>
    </source>
</reference>
<feature type="transmembrane region" description="Helical" evidence="6">
    <location>
        <begin position="331"/>
        <end position="355"/>
    </location>
</feature>
<feature type="transmembrane region" description="Helical" evidence="6">
    <location>
        <begin position="421"/>
        <end position="439"/>
    </location>
</feature>
<gene>
    <name evidence="7" type="ORF">L207DRAFT_552823</name>
</gene>
<keyword evidence="3 6" id="KW-0812">Transmembrane</keyword>
<evidence type="ECO:0000256" key="2">
    <source>
        <dbReference type="ARBA" id="ARBA00008974"/>
    </source>
</evidence>
<dbReference type="PANTHER" id="PTHR30618">
    <property type="entry name" value="NCS1 FAMILY PURINE/PYRIMIDINE TRANSPORTER"/>
    <property type="match status" value="1"/>
</dbReference>
<feature type="transmembrane region" description="Helical" evidence="6">
    <location>
        <begin position="376"/>
        <end position="401"/>
    </location>
</feature>
<comment type="similarity">
    <text evidence="2">Belongs to the purine-cytosine permease (2.A.39) family.</text>
</comment>
<dbReference type="PANTHER" id="PTHR30618:SF15">
    <property type="entry name" value="NICOTINAMIDE RIBOSIDE TRANSPORTER 1-RELATED"/>
    <property type="match status" value="1"/>
</dbReference>
<evidence type="ECO:0008006" key="9">
    <source>
        <dbReference type="Google" id="ProtNLM"/>
    </source>
</evidence>